<dbReference type="Gene3D" id="3.40.50.12780">
    <property type="entry name" value="N-terminal domain of ligase-like"/>
    <property type="match status" value="1"/>
</dbReference>
<name>A0ABV8KN26_9ACTN</name>
<keyword evidence="3" id="KW-1185">Reference proteome</keyword>
<reference evidence="3" key="1">
    <citation type="journal article" date="2019" name="Int. J. Syst. Evol. Microbiol.">
        <title>The Global Catalogue of Microorganisms (GCM) 10K type strain sequencing project: providing services to taxonomists for standard genome sequencing and annotation.</title>
        <authorList>
            <consortium name="The Broad Institute Genomics Platform"/>
            <consortium name="The Broad Institute Genome Sequencing Center for Infectious Disease"/>
            <person name="Wu L."/>
            <person name="Ma J."/>
        </authorList>
    </citation>
    <scope>NUCLEOTIDE SEQUENCE [LARGE SCALE GENOMIC DNA]</scope>
    <source>
        <strain evidence="3">2902at01</strain>
    </source>
</reference>
<dbReference type="InterPro" id="IPR000873">
    <property type="entry name" value="AMP-dep_synth/lig_dom"/>
</dbReference>
<dbReference type="NCBIfam" id="TIGR03089">
    <property type="entry name" value="TIGR03089 family protein"/>
    <property type="match status" value="1"/>
</dbReference>
<dbReference type="RefSeq" id="WP_377546303.1">
    <property type="nucleotide sequence ID" value="NZ_JBHSBN010000009.1"/>
</dbReference>
<evidence type="ECO:0000313" key="2">
    <source>
        <dbReference type="EMBL" id="MFC4107431.1"/>
    </source>
</evidence>
<dbReference type="SUPFAM" id="SSF56801">
    <property type="entry name" value="Acetyl-CoA synthetase-like"/>
    <property type="match status" value="1"/>
</dbReference>
<organism evidence="2 3">
    <name type="scientific">Micromonospora zhanjiangensis</name>
    <dbReference type="NCBI Taxonomy" id="1522057"/>
    <lineage>
        <taxon>Bacteria</taxon>
        <taxon>Bacillati</taxon>
        <taxon>Actinomycetota</taxon>
        <taxon>Actinomycetes</taxon>
        <taxon>Micromonosporales</taxon>
        <taxon>Micromonosporaceae</taxon>
        <taxon>Micromonospora</taxon>
    </lineage>
</organism>
<gene>
    <name evidence="2" type="ORF">ACFOX0_16055</name>
</gene>
<dbReference type="Proteomes" id="UP001595868">
    <property type="component" value="Unassembled WGS sequence"/>
</dbReference>
<protein>
    <submittedName>
        <fullName evidence="2">TIGR03089 family protein</fullName>
    </submittedName>
</protein>
<feature type="domain" description="AMP-dependent synthetase/ligase" evidence="1">
    <location>
        <begin position="11"/>
        <end position="89"/>
    </location>
</feature>
<evidence type="ECO:0000259" key="1">
    <source>
        <dbReference type="Pfam" id="PF00501"/>
    </source>
</evidence>
<sequence length="230" mass="23704">MVDNLARIFAAAVAPDPARPLLTWYDDGTGERTELSGATLSNWVAKTANLLVDSVGLAPGDEIGVLLPAHWQTAAVLLGCWSAGGAVTTGPARPVEAVFAAADRTAEAAGWPAGERYALALAPMAAPLRDVPAGFADYVVEVRGHGDHFTPGPAGGPGDPELIGRAGRRAAEFGLGPGDRVLIDAGRHPDPVDWLLAPLVAGASVVLCGRLDPARLSDRLTTERVTVNLA</sequence>
<proteinExistence type="predicted"/>
<evidence type="ECO:0000313" key="3">
    <source>
        <dbReference type="Proteomes" id="UP001595868"/>
    </source>
</evidence>
<comment type="caution">
    <text evidence="2">The sequence shown here is derived from an EMBL/GenBank/DDBJ whole genome shotgun (WGS) entry which is preliminary data.</text>
</comment>
<dbReference type="EMBL" id="JBHSBN010000009">
    <property type="protein sequence ID" value="MFC4107431.1"/>
    <property type="molecule type" value="Genomic_DNA"/>
</dbReference>
<dbReference type="InterPro" id="IPR042099">
    <property type="entry name" value="ANL_N_sf"/>
</dbReference>
<accession>A0ABV8KN26</accession>
<dbReference type="InterPro" id="IPR017523">
    <property type="entry name" value="Rv3268"/>
</dbReference>
<dbReference type="Pfam" id="PF00501">
    <property type="entry name" value="AMP-binding"/>
    <property type="match status" value="1"/>
</dbReference>